<evidence type="ECO:0000259" key="12">
    <source>
        <dbReference type="Pfam" id="PF01529"/>
    </source>
</evidence>
<dbReference type="Proteomes" id="UP000799444">
    <property type="component" value="Unassembled WGS sequence"/>
</dbReference>
<protein>
    <recommendedName>
        <fullName evidence="10">Palmitoyltransferase</fullName>
        <ecNumber evidence="10">2.3.1.225</ecNumber>
    </recommendedName>
</protein>
<reference evidence="13" key="1">
    <citation type="journal article" date="2020" name="Stud. Mycol.">
        <title>101 Dothideomycetes genomes: a test case for predicting lifestyles and emergence of pathogens.</title>
        <authorList>
            <person name="Haridas S."/>
            <person name="Albert R."/>
            <person name="Binder M."/>
            <person name="Bloem J."/>
            <person name="Labutti K."/>
            <person name="Salamov A."/>
            <person name="Andreopoulos B."/>
            <person name="Baker S."/>
            <person name="Barry K."/>
            <person name="Bills G."/>
            <person name="Bluhm B."/>
            <person name="Cannon C."/>
            <person name="Castanera R."/>
            <person name="Culley D."/>
            <person name="Daum C."/>
            <person name="Ezra D."/>
            <person name="Gonzalez J."/>
            <person name="Henrissat B."/>
            <person name="Kuo A."/>
            <person name="Liang C."/>
            <person name="Lipzen A."/>
            <person name="Lutzoni F."/>
            <person name="Magnuson J."/>
            <person name="Mondo S."/>
            <person name="Nolan M."/>
            <person name="Ohm R."/>
            <person name="Pangilinan J."/>
            <person name="Park H.-J."/>
            <person name="Ramirez L."/>
            <person name="Alfaro M."/>
            <person name="Sun H."/>
            <person name="Tritt A."/>
            <person name="Yoshinaga Y."/>
            <person name="Zwiers L.-H."/>
            <person name="Turgeon B."/>
            <person name="Goodwin S."/>
            <person name="Spatafora J."/>
            <person name="Crous P."/>
            <person name="Grigoriev I."/>
        </authorList>
    </citation>
    <scope>NUCLEOTIDE SEQUENCE</scope>
    <source>
        <strain evidence="13">CBS 125425</strain>
    </source>
</reference>
<dbReference type="PANTHER" id="PTHR12246">
    <property type="entry name" value="PALMITOYLTRANSFERASE ZDHHC16"/>
    <property type="match status" value="1"/>
</dbReference>
<keyword evidence="2 10" id="KW-0808">Transferase</keyword>
<accession>A0A9P4UVP4</accession>
<keyword evidence="7" id="KW-0449">Lipoprotein</keyword>
<gene>
    <name evidence="13" type="ORF">EJ04DRAFT_515439</name>
</gene>
<evidence type="ECO:0000256" key="10">
    <source>
        <dbReference type="RuleBase" id="RU079119"/>
    </source>
</evidence>
<keyword evidence="4 10" id="KW-1133">Transmembrane helix</keyword>
<feature type="compositionally biased region" description="Basic and acidic residues" evidence="11">
    <location>
        <begin position="272"/>
        <end position="292"/>
    </location>
</feature>
<dbReference type="InterPro" id="IPR001594">
    <property type="entry name" value="Palmitoyltrfase_DHHC"/>
</dbReference>
<dbReference type="InterPro" id="IPR039859">
    <property type="entry name" value="PFA4/ZDH16/20/ERF2-like"/>
</dbReference>
<evidence type="ECO:0000256" key="9">
    <source>
        <dbReference type="ARBA" id="ARBA00048048"/>
    </source>
</evidence>
<organism evidence="13 14">
    <name type="scientific">Polyplosphaeria fusca</name>
    <dbReference type="NCBI Taxonomy" id="682080"/>
    <lineage>
        <taxon>Eukaryota</taxon>
        <taxon>Fungi</taxon>
        <taxon>Dikarya</taxon>
        <taxon>Ascomycota</taxon>
        <taxon>Pezizomycotina</taxon>
        <taxon>Dothideomycetes</taxon>
        <taxon>Pleosporomycetidae</taxon>
        <taxon>Pleosporales</taxon>
        <taxon>Tetraplosphaeriaceae</taxon>
        <taxon>Polyplosphaeria</taxon>
    </lineage>
</organism>
<evidence type="ECO:0000256" key="3">
    <source>
        <dbReference type="ARBA" id="ARBA00022692"/>
    </source>
</evidence>
<evidence type="ECO:0000256" key="1">
    <source>
        <dbReference type="ARBA" id="ARBA00004141"/>
    </source>
</evidence>
<evidence type="ECO:0000313" key="13">
    <source>
        <dbReference type="EMBL" id="KAF2730182.1"/>
    </source>
</evidence>
<proteinExistence type="inferred from homology"/>
<keyword evidence="5 10" id="KW-0472">Membrane</keyword>
<evidence type="ECO:0000256" key="11">
    <source>
        <dbReference type="SAM" id="MobiDB-lite"/>
    </source>
</evidence>
<evidence type="ECO:0000256" key="8">
    <source>
        <dbReference type="ARBA" id="ARBA00023315"/>
    </source>
</evidence>
<feature type="domain" description="Palmitoyltransferase DHHC" evidence="12">
    <location>
        <begin position="1"/>
        <end position="101"/>
    </location>
</feature>
<evidence type="ECO:0000256" key="2">
    <source>
        <dbReference type="ARBA" id="ARBA00022679"/>
    </source>
</evidence>
<dbReference type="PROSITE" id="PS50216">
    <property type="entry name" value="DHHC"/>
    <property type="match status" value="1"/>
</dbReference>
<evidence type="ECO:0000256" key="4">
    <source>
        <dbReference type="ARBA" id="ARBA00022989"/>
    </source>
</evidence>
<dbReference type="GO" id="GO:0019706">
    <property type="term" value="F:protein-cysteine S-palmitoyltransferase activity"/>
    <property type="evidence" value="ECO:0007669"/>
    <property type="project" value="UniProtKB-EC"/>
</dbReference>
<keyword evidence="8 10" id="KW-0012">Acyltransferase</keyword>
<keyword evidence="3 10" id="KW-0812">Transmembrane</keyword>
<keyword evidence="14" id="KW-1185">Reference proteome</keyword>
<dbReference type="EMBL" id="ML996224">
    <property type="protein sequence ID" value="KAF2730182.1"/>
    <property type="molecule type" value="Genomic_DNA"/>
</dbReference>
<sequence length="323" mass="37278">MDHHCPWTTNCVSHTTFPHFIRFLFYACTSMLYLFNLLYPRLSLIWSDRHLPAYLGPSALQLAHLFLLTLTNTATLFVLSILLIRNIWCLAVNTTTIEGWEIERHRTLVRRARFFGGYLDGPDGVKMRIAHQEFPYDIGIWANFKQGMGTANVLAWFWPFAKTLGVEGGLEFETNGFEERGATWPPPDPDRLTRKMPKGFDRDAEAFTYLDEGLSNEETVAAFRERQERDAVRRRKPFADRLEARVVKEKGGLEEDAYDAYDGYEDDEGEDGEHSGEEGWRNSEGERLRDFGVDEDAEFYDEEDDVPLSELIARKRKEQGTPS</sequence>
<dbReference type="OrthoDB" id="331948at2759"/>
<feature type="compositionally biased region" description="Acidic residues" evidence="11">
    <location>
        <begin position="257"/>
        <end position="271"/>
    </location>
</feature>
<name>A0A9P4UVP4_9PLEO</name>
<feature type="transmembrane region" description="Helical" evidence="10">
    <location>
        <begin position="60"/>
        <end position="84"/>
    </location>
</feature>
<comment type="catalytic activity">
    <reaction evidence="9 10">
        <text>L-cysteinyl-[protein] + hexadecanoyl-CoA = S-hexadecanoyl-L-cysteinyl-[protein] + CoA</text>
        <dbReference type="Rhea" id="RHEA:36683"/>
        <dbReference type="Rhea" id="RHEA-COMP:10131"/>
        <dbReference type="Rhea" id="RHEA-COMP:11032"/>
        <dbReference type="ChEBI" id="CHEBI:29950"/>
        <dbReference type="ChEBI" id="CHEBI:57287"/>
        <dbReference type="ChEBI" id="CHEBI:57379"/>
        <dbReference type="ChEBI" id="CHEBI:74151"/>
        <dbReference type="EC" id="2.3.1.225"/>
    </reaction>
</comment>
<comment type="similarity">
    <text evidence="10">Belongs to the DHHC palmitoyltransferase family.</text>
</comment>
<comment type="domain">
    <text evidence="10">The DHHC domain is required for palmitoyltransferase activity.</text>
</comment>
<evidence type="ECO:0000313" key="14">
    <source>
        <dbReference type="Proteomes" id="UP000799444"/>
    </source>
</evidence>
<feature type="region of interest" description="Disordered" evidence="11">
    <location>
        <begin position="257"/>
        <end position="323"/>
    </location>
</feature>
<comment type="caution">
    <text evidence="13">The sequence shown here is derived from an EMBL/GenBank/DDBJ whole genome shotgun (WGS) entry which is preliminary data.</text>
</comment>
<comment type="subcellular location">
    <subcellularLocation>
        <location evidence="1">Membrane</location>
        <topology evidence="1">Multi-pass membrane protein</topology>
    </subcellularLocation>
</comment>
<evidence type="ECO:0000256" key="6">
    <source>
        <dbReference type="ARBA" id="ARBA00023139"/>
    </source>
</evidence>
<dbReference type="EC" id="2.3.1.225" evidence="10"/>
<dbReference type="AlphaFoldDB" id="A0A9P4UVP4"/>
<dbReference type="GO" id="GO:0016020">
    <property type="term" value="C:membrane"/>
    <property type="evidence" value="ECO:0007669"/>
    <property type="project" value="UniProtKB-SubCell"/>
</dbReference>
<keyword evidence="6" id="KW-0564">Palmitate</keyword>
<feature type="compositionally biased region" description="Acidic residues" evidence="11">
    <location>
        <begin position="293"/>
        <end position="307"/>
    </location>
</feature>
<evidence type="ECO:0000256" key="5">
    <source>
        <dbReference type="ARBA" id="ARBA00023136"/>
    </source>
</evidence>
<evidence type="ECO:0000256" key="7">
    <source>
        <dbReference type="ARBA" id="ARBA00023288"/>
    </source>
</evidence>
<dbReference type="Pfam" id="PF01529">
    <property type="entry name" value="DHHC"/>
    <property type="match status" value="1"/>
</dbReference>
<feature type="transmembrane region" description="Helical" evidence="10">
    <location>
        <begin position="20"/>
        <end position="39"/>
    </location>
</feature>